<dbReference type="Proteomes" id="UP000019249">
    <property type="component" value="Unassembled WGS sequence"/>
</dbReference>
<dbReference type="Pfam" id="PF17936">
    <property type="entry name" value="Big_6"/>
    <property type="match status" value="6"/>
</dbReference>
<dbReference type="RefSeq" id="WP_036097098.1">
    <property type="nucleotide sequence ID" value="NZ_AODF01000012.1"/>
</dbReference>
<feature type="signal peptide" evidence="1">
    <location>
        <begin position="1"/>
        <end position="26"/>
    </location>
</feature>
<sequence>MKKNREKRKQLVKKTAVILVAANVLAMPLVTQVAPYTGKAFFYPTYPTEPTQPEPPIPTKPVVYPAKAGQTTVSGTISNASAYYLSVNGYMYSGMPISNAFTCYLTKPLQQGDVIKVYGTGSMSTQGETTTIIVGPGDSVPAPTISSVLSTQDYVTGTAKAGSTVTLTINGTQYTGVANTSGVYRIGIPTQAPGTVIYAKASLYGQTSPTVNTTVINGDTTPPNAPVLNSVMDTDRVVSGQAEANSTVRLYVGSTLVGTGTASNTGYFSITMNTAQPAGTTITATATDAAGNVSPKGSTVVKSSDTIPPNAPIIDPVKDNQTVITGTAEANSTVKLYNGSVLIGQTVASSSGWYAINMGTTYPAGTILRATATDAAGNTSTYGTQTVGSSVILTAPTIDPASSGDRVVSGTSTPNTAIILTVNGVKYQGATGPTGVYSVSVPALTAGTLIEAYAQSGTEVSPITRATVSDVAIKTPTINSITNQDTSVTGTADPNVTITISVPGGGTWTGYSDASGNYSVAISPQPAGTVIEATATKNGKVSDKARTTVIQTGIGTPTINTVTSNDTLVTGKTEPNASITLSIPQTDGSSKNWTGTADSNGNYTIIIPKQAGGTLIEVVAKKNGLTSEKASTTVVQTGIGTPTINTVTSNDTLVTGKAEPNASITLSIPQTDGSTKNWTGTADSNGDYAIVIPKQAGGTAIEVTASKNGMTSEKASTTVVQTALDTPTINTVTNKDTVVTGKAEPNAVIKVNIPQITGGTITWEGTSDASGNYSIIIPKQVAGTQIEVIAEKGGLASPKSYDDCDSNRTFSAND</sequence>
<feature type="chain" id="PRO_5047401907" evidence="1">
    <location>
        <begin position="27"/>
        <end position="814"/>
    </location>
</feature>
<dbReference type="EMBL" id="AODF01000012">
    <property type="protein sequence ID" value="EUJ32289.1"/>
    <property type="molecule type" value="Genomic_DNA"/>
</dbReference>
<proteinExistence type="predicted"/>
<keyword evidence="1" id="KW-0732">Signal</keyword>
<dbReference type="NCBIfam" id="NF033510">
    <property type="entry name" value="Ca_tandemer"/>
    <property type="match status" value="3"/>
</dbReference>
<protein>
    <submittedName>
        <fullName evidence="3">Biofilm-associated protein</fullName>
    </submittedName>
</protein>
<name>A0ABP3B0V8_9LIST</name>
<feature type="domain" description="Bacterial Ig" evidence="2">
    <location>
        <begin position="725"/>
        <end position="791"/>
    </location>
</feature>
<accession>A0ABP3B0V8</accession>
<feature type="domain" description="Bacterial Ig" evidence="2">
    <location>
        <begin position="556"/>
        <end position="634"/>
    </location>
</feature>
<evidence type="ECO:0000313" key="3">
    <source>
        <dbReference type="EMBL" id="EUJ32289.1"/>
    </source>
</evidence>
<dbReference type="InterPro" id="IPR041498">
    <property type="entry name" value="Big_6"/>
</dbReference>
<feature type="domain" description="Bacterial Ig" evidence="2">
    <location>
        <begin position="474"/>
        <end position="549"/>
    </location>
</feature>
<keyword evidence="4" id="KW-1185">Reference proteome</keyword>
<dbReference type="InterPro" id="IPR013783">
    <property type="entry name" value="Ig-like_fold"/>
</dbReference>
<organism evidence="3 4">
    <name type="scientific">Listeria floridensis FSL S10-1187</name>
    <dbReference type="NCBI Taxonomy" id="1265817"/>
    <lineage>
        <taxon>Bacteria</taxon>
        <taxon>Bacillati</taxon>
        <taxon>Bacillota</taxon>
        <taxon>Bacilli</taxon>
        <taxon>Bacillales</taxon>
        <taxon>Listeriaceae</taxon>
        <taxon>Listeria</taxon>
    </lineage>
</organism>
<evidence type="ECO:0000259" key="2">
    <source>
        <dbReference type="Pfam" id="PF17936"/>
    </source>
</evidence>
<feature type="domain" description="Bacterial Ig" evidence="2">
    <location>
        <begin position="309"/>
        <end position="386"/>
    </location>
</feature>
<dbReference type="Gene3D" id="2.60.40.10">
    <property type="entry name" value="Immunoglobulins"/>
    <property type="match status" value="7"/>
</dbReference>
<evidence type="ECO:0000256" key="1">
    <source>
        <dbReference type="SAM" id="SignalP"/>
    </source>
</evidence>
<feature type="domain" description="Bacterial Ig" evidence="2">
    <location>
        <begin position="641"/>
        <end position="719"/>
    </location>
</feature>
<feature type="domain" description="Bacterial Ig" evidence="2">
    <location>
        <begin position="223"/>
        <end position="301"/>
    </location>
</feature>
<reference evidence="3 4" key="1">
    <citation type="journal article" date="2014" name="Int. J. Syst. Evol. Microbiol.">
        <title>Listeria floridensis sp. nov., Listeria aquatica sp. nov., Listeria cornellensis sp. nov., Listeria riparia sp. nov. and Listeria grandensis sp. nov., from agricultural and natural environments.</title>
        <authorList>
            <person name="den Bakker H.C."/>
            <person name="Warchocki S."/>
            <person name="Wright E.M."/>
            <person name="Allred A.F."/>
            <person name="Ahlstrom C."/>
            <person name="Manuel C.S."/>
            <person name="Stasiewicz M.J."/>
            <person name="Burrell A."/>
            <person name="Roof S."/>
            <person name="Strawn L."/>
            <person name="Fortes E.D."/>
            <person name="Nightingale K.K."/>
            <person name="Kephart D."/>
            <person name="Wiedmann M."/>
        </authorList>
    </citation>
    <scope>NUCLEOTIDE SEQUENCE [LARGE SCALE GENOMIC DNA]</scope>
    <source>
        <strain evidence="3 4">FSL S10-1187</strain>
    </source>
</reference>
<evidence type="ECO:0000313" key="4">
    <source>
        <dbReference type="Proteomes" id="UP000019249"/>
    </source>
</evidence>
<comment type="caution">
    <text evidence="3">The sequence shown here is derived from an EMBL/GenBank/DDBJ whole genome shotgun (WGS) entry which is preliminary data.</text>
</comment>
<gene>
    <name evidence="3" type="ORF">MFLO_07072</name>
</gene>